<dbReference type="SUPFAM" id="SSF55729">
    <property type="entry name" value="Acyl-CoA N-acyltransferases (Nat)"/>
    <property type="match status" value="1"/>
</dbReference>
<dbReference type="Proteomes" id="UP001141806">
    <property type="component" value="Unassembled WGS sequence"/>
</dbReference>
<feature type="domain" description="N-acetyltransferase" evidence="1">
    <location>
        <begin position="74"/>
        <end position="230"/>
    </location>
</feature>
<organism evidence="2 3">
    <name type="scientific">Protea cynaroides</name>
    <dbReference type="NCBI Taxonomy" id="273540"/>
    <lineage>
        <taxon>Eukaryota</taxon>
        <taxon>Viridiplantae</taxon>
        <taxon>Streptophyta</taxon>
        <taxon>Embryophyta</taxon>
        <taxon>Tracheophyta</taxon>
        <taxon>Spermatophyta</taxon>
        <taxon>Magnoliopsida</taxon>
        <taxon>Proteales</taxon>
        <taxon>Proteaceae</taxon>
        <taxon>Protea</taxon>
    </lineage>
</organism>
<dbReference type="PANTHER" id="PTHR13355">
    <property type="entry name" value="GLUCOSAMINE 6-PHOSPHATE N-ACETYLTRANSFERASE"/>
    <property type="match status" value="1"/>
</dbReference>
<dbReference type="OrthoDB" id="2744543at2759"/>
<dbReference type="InterPro" id="IPR016181">
    <property type="entry name" value="Acyl_CoA_acyltransferase"/>
</dbReference>
<dbReference type="InterPro" id="IPR000182">
    <property type="entry name" value="GNAT_dom"/>
</dbReference>
<name>A0A9Q0KYZ0_9MAGN</name>
<comment type="caution">
    <text evidence="2">The sequence shown here is derived from an EMBL/GenBank/DDBJ whole genome shotgun (WGS) entry which is preliminary data.</text>
</comment>
<gene>
    <name evidence="2" type="ORF">NE237_009771</name>
</gene>
<accession>A0A9Q0KYZ0</accession>
<dbReference type="EMBL" id="JAMYWD010000002">
    <property type="protein sequence ID" value="KAJ4978991.1"/>
    <property type="molecule type" value="Genomic_DNA"/>
</dbReference>
<evidence type="ECO:0000259" key="1">
    <source>
        <dbReference type="PROSITE" id="PS51186"/>
    </source>
</evidence>
<dbReference type="Pfam" id="PF00583">
    <property type="entry name" value="Acetyltransf_1"/>
    <property type="match status" value="1"/>
</dbReference>
<protein>
    <recommendedName>
        <fullName evidence="1">N-acetyltransferase domain-containing protein</fullName>
    </recommendedName>
</protein>
<keyword evidence="3" id="KW-1185">Reference proteome</keyword>
<sequence>MAIGVSALSLTSIYTQISATESKTHIRKRVRPPIFISTNPSHVNPCDLRALFTSSNFSCHRFPNLDPDGRVEPIDIDKLHIALSHSCVVVSVFCKPQFSTGDGPKDEMTSSKSRFAPGELFERAIPVTESNGQLVGFGRAVSDCGLTASIYDVVVIPSLQGVGIGRMIVQRIIRMLTSRGIFDIAALCSAKQRLFFKACGFGDDILGSTSMMYTRTASSRNGDQMVKRAGRLLLLAPSSREPFSSSLEDGSH</sequence>
<dbReference type="PANTHER" id="PTHR13355:SF15">
    <property type="entry name" value="GCN5-RELATED N-ACETYLTRANSFERASE 3, CHLOROPLASTIC"/>
    <property type="match status" value="1"/>
</dbReference>
<dbReference type="Gene3D" id="3.40.630.30">
    <property type="match status" value="1"/>
</dbReference>
<evidence type="ECO:0000313" key="2">
    <source>
        <dbReference type="EMBL" id="KAJ4978991.1"/>
    </source>
</evidence>
<dbReference type="AlphaFoldDB" id="A0A9Q0KYZ0"/>
<dbReference type="InterPro" id="IPR039143">
    <property type="entry name" value="GNPNAT1-like"/>
</dbReference>
<evidence type="ECO:0000313" key="3">
    <source>
        <dbReference type="Proteomes" id="UP001141806"/>
    </source>
</evidence>
<dbReference type="GO" id="GO:0008080">
    <property type="term" value="F:N-acetyltransferase activity"/>
    <property type="evidence" value="ECO:0007669"/>
    <property type="project" value="TreeGrafter"/>
</dbReference>
<proteinExistence type="predicted"/>
<dbReference type="PROSITE" id="PS51186">
    <property type="entry name" value="GNAT"/>
    <property type="match status" value="1"/>
</dbReference>
<reference evidence="2" key="1">
    <citation type="journal article" date="2023" name="Plant J.">
        <title>The genome of the king protea, Protea cynaroides.</title>
        <authorList>
            <person name="Chang J."/>
            <person name="Duong T.A."/>
            <person name="Schoeman C."/>
            <person name="Ma X."/>
            <person name="Roodt D."/>
            <person name="Barker N."/>
            <person name="Li Z."/>
            <person name="Van de Peer Y."/>
            <person name="Mizrachi E."/>
        </authorList>
    </citation>
    <scope>NUCLEOTIDE SEQUENCE</scope>
    <source>
        <tissue evidence="2">Young leaves</tissue>
    </source>
</reference>